<dbReference type="EMBL" id="JPRF03000001">
    <property type="protein sequence ID" value="OEV39348.1"/>
    <property type="molecule type" value="Genomic_DNA"/>
</dbReference>
<dbReference type="OrthoDB" id="4320143at2"/>
<protein>
    <recommendedName>
        <fullName evidence="4">Proteinase inhibitor I42 chagasin domain-containing protein</fullName>
    </recommendedName>
</protein>
<evidence type="ECO:0000256" key="1">
    <source>
        <dbReference type="ARBA" id="ARBA00022690"/>
    </source>
</evidence>
<dbReference type="Gene3D" id="2.60.40.2020">
    <property type="match status" value="1"/>
</dbReference>
<evidence type="ECO:0000313" key="6">
    <source>
        <dbReference type="Proteomes" id="UP000037395"/>
    </source>
</evidence>
<dbReference type="RefSeq" id="WP_030288898.1">
    <property type="nucleotide sequence ID" value="NZ_JBEZAD010000070.1"/>
</dbReference>
<sequence>MNWRRILVGAFALLAVAGVVGAVVVHRMTTGKLDHGAVFTADSGELAVKPGELFSVEVSAHRVTGQVWSVAEPVPDPTAVQTVGDEYVKNFGLKDLVGATGSAGSGGRYYFVFRAGPNPGRATITLRNPNHTGGAGGSDQGERHYTVEVR</sequence>
<feature type="domain" description="Proteinase inhibitor I42 chagasin" evidence="4">
    <location>
        <begin position="48"/>
        <end position="135"/>
    </location>
</feature>
<organism evidence="5 6">
    <name type="scientific">Kitasatospora aureofaciens</name>
    <name type="common">Streptomyces aureofaciens</name>
    <dbReference type="NCBI Taxonomy" id="1894"/>
    <lineage>
        <taxon>Bacteria</taxon>
        <taxon>Bacillati</taxon>
        <taxon>Actinomycetota</taxon>
        <taxon>Actinomycetes</taxon>
        <taxon>Kitasatosporales</taxon>
        <taxon>Streptomycetaceae</taxon>
        <taxon>Kitasatospora</taxon>
    </lineage>
</organism>
<evidence type="ECO:0000313" key="5">
    <source>
        <dbReference type="EMBL" id="OEV39348.1"/>
    </source>
</evidence>
<evidence type="ECO:0000256" key="3">
    <source>
        <dbReference type="SAM" id="MobiDB-lite"/>
    </source>
</evidence>
<dbReference type="AlphaFoldDB" id="A0A1E7NFC8"/>
<reference evidence="5" key="1">
    <citation type="submission" date="2016-08" db="EMBL/GenBank/DDBJ databases">
        <title>Sequencing, Assembly and Comparative Genomics of S. aureofaciens ATCC 10762.</title>
        <authorList>
            <person name="Gradnigo J.S."/>
            <person name="Johnson N."/>
            <person name="Somerville G.A."/>
        </authorList>
    </citation>
    <scope>NUCLEOTIDE SEQUENCE [LARGE SCALE GENOMIC DNA]</scope>
    <source>
        <strain evidence="5">ATCC 10762</strain>
    </source>
</reference>
<dbReference type="Proteomes" id="UP000037395">
    <property type="component" value="Unassembled WGS sequence"/>
</dbReference>
<dbReference type="Pfam" id="PF09394">
    <property type="entry name" value="Inhibitor_I42"/>
    <property type="match status" value="1"/>
</dbReference>
<keyword evidence="2" id="KW-0789">Thiol protease inhibitor</keyword>
<dbReference type="InterPro" id="IPR018990">
    <property type="entry name" value="Prot_inh_I42_chagasin"/>
</dbReference>
<evidence type="ECO:0000256" key="2">
    <source>
        <dbReference type="ARBA" id="ARBA00022704"/>
    </source>
</evidence>
<name>A0A1E7NFC8_KITAU</name>
<dbReference type="GO" id="GO:0004869">
    <property type="term" value="F:cysteine-type endopeptidase inhibitor activity"/>
    <property type="evidence" value="ECO:0007669"/>
    <property type="project" value="UniProtKB-KW"/>
</dbReference>
<keyword evidence="1" id="KW-0646">Protease inhibitor</keyword>
<comment type="caution">
    <text evidence="5">The sequence shown here is derived from an EMBL/GenBank/DDBJ whole genome shotgun (WGS) entry which is preliminary data.</text>
</comment>
<feature type="region of interest" description="Disordered" evidence="3">
    <location>
        <begin position="128"/>
        <end position="150"/>
    </location>
</feature>
<evidence type="ECO:0000259" key="4">
    <source>
        <dbReference type="Pfam" id="PF09394"/>
    </source>
</evidence>
<feature type="compositionally biased region" description="Basic and acidic residues" evidence="3">
    <location>
        <begin position="140"/>
        <end position="150"/>
    </location>
</feature>
<accession>A0A1E7NFC8</accession>
<keyword evidence="6" id="KW-1185">Reference proteome</keyword>
<proteinExistence type="predicted"/>
<dbReference type="InterPro" id="IPR036331">
    <property type="entry name" value="Chagasin-like_sf"/>
</dbReference>
<gene>
    <name evidence="5" type="ORF">HS99_0001145</name>
</gene>